<name>A0AAI7ZIB6_XANAC</name>
<reference evidence="2 3" key="1">
    <citation type="journal article" date="2002" name="Nature">
        <title>Comparison of the genomes of two Xanthomonas pathogens with differing host specificities.</title>
        <authorList>
            <person name="da Silva A.C."/>
            <person name="Ferro J.A."/>
            <person name="Reinach F.C."/>
            <person name="Farah C.S."/>
            <person name="Furlan L.R."/>
            <person name="Quaggio R.B."/>
            <person name="Monteiro-Vitorello C.B."/>
            <person name="Van Sluys M.A."/>
            <person name="Almeida N.F."/>
            <person name="Alves L.M."/>
            <person name="do Amaral A.M."/>
            <person name="Bertolini M.C."/>
            <person name="Camargo L.E."/>
            <person name="Camarotte G."/>
            <person name="Cannavan F."/>
            <person name="Cardozo J."/>
            <person name="Chambergo F."/>
            <person name="Ciapina L.P."/>
            <person name="Cicarelli R.M."/>
            <person name="Coutinho L.L."/>
            <person name="Cursino-Santos J.R."/>
            <person name="El-Dorry H."/>
            <person name="Faria J.B."/>
            <person name="Ferreira A.J."/>
            <person name="Ferreira R.C."/>
            <person name="Ferro M.I."/>
            <person name="Formighieri E.F."/>
            <person name="Franco M.C."/>
            <person name="Greggio C.C."/>
            <person name="Gruber A."/>
            <person name="Katsuyama A.M."/>
            <person name="Kishi L.T."/>
            <person name="Leite R.P."/>
            <person name="Lemos E.G."/>
            <person name="Lemos M.V."/>
            <person name="Locali E.C."/>
            <person name="Machado M.A."/>
            <person name="Madeira A.M."/>
            <person name="Martinez-Rossi N.M."/>
            <person name="Martins E.C."/>
            <person name="Meidanis J."/>
            <person name="Menck C.F."/>
            <person name="Miyaki C.Y."/>
            <person name="Moon D.H."/>
            <person name="Moreira L.M."/>
            <person name="Novo M.T."/>
            <person name="Okura V.K."/>
            <person name="Oliveira M.C."/>
            <person name="Oliveira V.R."/>
            <person name="Pereira H.A."/>
            <person name="Rossi A."/>
            <person name="Sena J.A."/>
            <person name="Silva C."/>
            <person name="de Souza R.F."/>
            <person name="Spinola L.A."/>
            <person name="Takita M.A."/>
            <person name="Tamura R.E."/>
            <person name="Teixeira E.C."/>
            <person name="Tezza R.I."/>
            <person name="Trindade dos Santos M."/>
            <person name="Truffi D."/>
            <person name="Tsai S.M."/>
            <person name="White F.F."/>
            <person name="Setubal J.C."/>
            <person name="Kitajima J.P."/>
        </authorList>
    </citation>
    <scope>NUCLEOTIDE SEQUENCE [LARGE SCALE GENOMIC DNA]</scope>
    <source>
        <strain evidence="2 3">306</strain>
    </source>
</reference>
<dbReference type="EMBL" id="AE008923">
    <property type="protein sequence ID" value="AAM38676.1"/>
    <property type="molecule type" value="Genomic_DNA"/>
</dbReference>
<sequence length="112" mass="12935">MSSARPASEETGLVVSAKRRQCRHATQQASAEPRDASFAPGLRRRIGHRLHVWLWRHGRSKRFPCGVPLHRLRRRVRFRQALGQRHIGNVAVLKQQFAKDAHDPPPLEWNPQ</sequence>
<feature type="region of interest" description="Disordered" evidence="1">
    <location>
        <begin position="1"/>
        <end position="40"/>
    </location>
</feature>
<organism evidence="2 3">
    <name type="scientific">Xanthomonas axonopodis pv. citri (strain 306)</name>
    <dbReference type="NCBI Taxonomy" id="190486"/>
    <lineage>
        <taxon>Bacteria</taxon>
        <taxon>Pseudomonadati</taxon>
        <taxon>Pseudomonadota</taxon>
        <taxon>Gammaproteobacteria</taxon>
        <taxon>Lysobacterales</taxon>
        <taxon>Lysobacteraceae</taxon>
        <taxon>Xanthomonas</taxon>
    </lineage>
</organism>
<evidence type="ECO:0000256" key="1">
    <source>
        <dbReference type="SAM" id="MobiDB-lite"/>
    </source>
</evidence>
<gene>
    <name evidence="2" type="ordered locus">XAC3834</name>
</gene>
<evidence type="ECO:0000313" key="3">
    <source>
        <dbReference type="Proteomes" id="UP000000576"/>
    </source>
</evidence>
<accession>A0AAI7ZIB6</accession>
<dbReference type="KEGG" id="xac:XAC3834"/>
<dbReference type="Proteomes" id="UP000000576">
    <property type="component" value="Chromosome"/>
</dbReference>
<proteinExistence type="predicted"/>
<evidence type="ECO:0000313" key="2">
    <source>
        <dbReference type="EMBL" id="AAM38676.1"/>
    </source>
</evidence>
<protein>
    <submittedName>
        <fullName evidence="2">Uncharacterized protein</fullName>
    </submittedName>
</protein>
<dbReference type="AlphaFoldDB" id="A0AAI7ZIB6"/>